<dbReference type="GO" id="GO:0008237">
    <property type="term" value="F:metallopeptidase activity"/>
    <property type="evidence" value="ECO:0007669"/>
    <property type="project" value="InterPro"/>
</dbReference>
<evidence type="ECO:0000313" key="2">
    <source>
        <dbReference type="EMBL" id="KAA9331527.1"/>
    </source>
</evidence>
<dbReference type="InterPro" id="IPR024079">
    <property type="entry name" value="MetalloPept_cat_dom_sf"/>
</dbReference>
<dbReference type="Proteomes" id="UP000326380">
    <property type="component" value="Unassembled WGS sequence"/>
</dbReference>
<comment type="caution">
    <text evidence="2">The sequence shown here is derived from an EMBL/GenBank/DDBJ whole genome shotgun (WGS) entry which is preliminary data.</text>
</comment>
<protein>
    <submittedName>
        <fullName evidence="2">T9SS type A sorting domain-containing protein</fullName>
    </submittedName>
</protein>
<gene>
    <name evidence="2" type="ORF">F0P96_14915</name>
</gene>
<evidence type="ECO:0000259" key="1">
    <source>
        <dbReference type="Pfam" id="PF01833"/>
    </source>
</evidence>
<keyword evidence="3" id="KW-1185">Reference proteome</keyword>
<evidence type="ECO:0000313" key="3">
    <source>
        <dbReference type="Proteomes" id="UP000326380"/>
    </source>
</evidence>
<dbReference type="SUPFAM" id="SSF55486">
    <property type="entry name" value="Metalloproteases ('zincins'), catalytic domain"/>
    <property type="match status" value="1"/>
</dbReference>
<dbReference type="Gene3D" id="2.60.120.260">
    <property type="entry name" value="Galactose-binding domain-like"/>
    <property type="match status" value="1"/>
</dbReference>
<feature type="domain" description="IPT/TIG" evidence="1">
    <location>
        <begin position="684"/>
        <end position="755"/>
    </location>
</feature>
<dbReference type="InterPro" id="IPR002909">
    <property type="entry name" value="IPT_dom"/>
</dbReference>
<dbReference type="Pfam" id="PF01833">
    <property type="entry name" value="TIG"/>
    <property type="match status" value="1"/>
</dbReference>
<dbReference type="Gene3D" id="3.40.390.10">
    <property type="entry name" value="Collagenase (Catalytic Domain)"/>
    <property type="match status" value="1"/>
</dbReference>
<dbReference type="CDD" id="cd00603">
    <property type="entry name" value="IPT_PCSR"/>
    <property type="match status" value="1"/>
</dbReference>
<dbReference type="InterPro" id="IPR013783">
    <property type="entry name" value="Ig-like_fold"/>
</dbReference>
<dbReference type="RefSeq" id="WP_151079705.1">
    <property type="nucleotide sequence ID" value="NZ_CP047647.1"/>
</dbReference>
<dbReference type="Gene3D" id="2.60.40.10">
    <property type="entry name" value="Immunoglobulins"/>
    <property type="match status" value="2"/>
</dbReference>
<reference evidence="2 3" key="1">
    <citation type="submission" date="2019-09" db="EMBL/GenBank/DDBJ databases">
        <title>Genome sequence of Hymenobacter sp. M3.</title>
        <authorList>
            <person name="Srinivasan S."/>
        </authorList>
    </citation>
    <scope>NUCLEOTIDE SEQUENCE [LARGE SCALE GENOMIC DNA]</scope>
    <source>
        <strain evidence="2 3">M3</strain>
    </source>
</reference>
<dbReference type="SUPFAM" id="SSF81296">
    <property type="entry name" value="E set domains"/>
    <property type="match status" value="1"/>
</dbReference>
<organism evidence="2 3">
    <name type="scientific">Hymenobacter busanensis</name>
    <dbReference type="NCBI Taxonomy" id="2607656"/>
    <lineage>
        <taxon>Bacteria</taxon>
        <taxon>Pseudomonadati</taxon>
        <taxon>Bacteroidota</taxon>
        <taxon>Cytophagia</taxon>
        <taxon>Cytophagales</taxon>
        <taxon>Hymenobacteraceae</taxon>
        <taxon>Hymenobacter</taxon>
    </lineage>
</organism>
<dbReference type="EMBL" id="VTWU01000005">
    <property type="protein sequence ID" value="KAA9331527.1"/>
    <property type="molecule type" value="Genomic_DNA"/>
</dbReference>
<dbReference type="InterPro" id="IPR014756">
    <property type="entry name" value="Ig_E-set"/>
</dbReference>
<name>A0A7L4ZZH9_9BACT</name>
<accession>A0A7L4ZZH9</accession>
<dbReference type="NCBIfam" id="TIGR04183">
    <property type="entry name" value="Por_Secre_tail"/>
    <property type="match status" value="1"/>
</dbReference>
<sequence length="1583" mass="162940">MPHFYSSLSAVLLCSALGTTQATAQQRAPATPWHDEAAARTLMQAGPSGNWTTHSRALSLDVTAMKAVLAATPLENLAARGTQAGTVLTLPLPDGSNGRFRIVEAPIMEPALAARYPGIHTYTGVGLDDPYATLRCDLTPQGFHAQVLSPVTGSIYIDPVSLTDTGHYISYFKRDLRRGGQASMGCGFVPTPEEAGKVLPSLAEEAAGNVRRSAVGSGTQLRTYRLAMAATGEYTQVKGGTVAAALAAITTSVNRVVGVYEKELAVRLVLVGSTDQVIYTDPATDPYSNLSNSATLSTNQTTLDNRIGSASYDIGHVFNTADGGIAGLGVVCSSTRKGQGSTGLPNPTGDAFDIDYVAHEMGHQFGGNHTFNNNSVGSCTGNRNGSTAFEPGSGSTIQAYAGICGTVNNLQAHSDPFFHSGSFEEMRTFIAGTSCGTTTATSNTAPVVTAPASGKTLPISTPFKLTASATDAEGDALNYNWEEMDLGPAANTNDAQVANSTVPLFRSFNATTSPTRYFPQLSDILAGTSVVGERLPTVTRTLKFRCTARDQHNSGGALGVIGGVDFSSFVNLNVTSAAGPFVINSPNTAVSWAGSSVQTVTWNVAGTSAAPVSCAQVNIRLSTDGGLTYPFLLAANEANDGSASVTLPNVVTSTARVMVEAADNYFFDLSDVNFAITPAATGLSVSSFTPTSGPVGTSVTVNGNEFTTGAGTLGVTFNGVAGTPTNITNTSFTVLVPTGATTGNLTVTKGAASATGGVFTVTVVATAGSNGPLCAGSSLNLTASGGTSYSWTGPNGFTSTLQNPSISNVTTAASGTYTVTVTSGTISAQATTSVTVNAAPGVPTIGPTTPSTCSGTPVTLTANAPTNGSINTTLIDENFNGTATGWTPTYSTTGNAANAANTAWQLYGPSDILLNSADYSLDGTQYMAAASAFGGNATNTRTQLTSPVFSAAGYSSLTLSFQHGYFYTNTVDAAAIVEISTNGGNSWAATLVDYKAIGSDQSGSVSLNLNAYAGQSNLRLRWRYETNGKTLLWAIDNVKVIGSVPAPNTYAWTLVSGNGLPATTNTASLTVSPTTTSVYQVTVTNSTGCPGVGQVTVNVTAGSTWTGNTSTSWTAPGNWSGCGVPTATTDVQIPAGRTNYPSLLAGTTAQARSLTIENGGQLTMNATATLQVSGNFINQNAAAYSAAGTLQFLGTNPELTGLASANNLVMDLATGSTNLANDLSVTGGLTMTNGLLNTGSHTLTLGSAATLTESETSYVVGKVQTTRPLSPGTAQTFGGLGLTLAPVAGSTSPGSTLVIRTTGTALNGTNNSQSVKRYFDIRPATSTGLNVNMAFRYFAAELNGISESNLMLFRSTSGVAGPWQPQGYSTRDAATNTLTKTGVTAFSIWTLGSSVLPLPVELSAFTAERRNSAVQLKWTTAQEKNNDHFDVERSLDGKSFAALGQVAGSGSSSTPREYAWTDSHLPTASVLYYRLRQVDFDGKSTVSEVRTVVLAESADLLVASAMPNPFDSRLGLAVTAPVAAPAKLALTDALGRPVLHHSATLPAGYSEVELPGVARLAPGVYFLRLQQGRMQRVVKVVKN</sequence>
<dbReference type="Pfam" id="PF13583">
    <property type="entry name" value="Reprolysin_4"/>
    <property type="match status" value="1"/>
</dbReference>
<dbReference type="InterPro" id="IPR026444">
    <property type="entry name" value="Secre_tail"/>
</dbReference>
<proteinExistence type="predicted"/>